<sequence>MPAPTLPSLPRYTPAPATKEDLEWAPLPIIDFSKAGTPEGCLALSVQVRDAMRTYGFLYIINHGYTQAQNSRIFDIADAMFTQVPEDEKKHLVGDFQKTGSYRGYKPRQTWDISNGVRDQIEQYNFHRAVTDPEHQQHPRALEPFFPELRAFTEHNHFNIVHPLLRMLALGMELPEETFVKLHSFDGPSDSSGRVMKYHPRSAEEEAMTNNVWIKGHTDIGTITVLWSQPVSGLQIMCPDGQWRWVRHIENALVVNISDGMEFLSGGFYKATIHRVRQPPADQAGCTRLGVFYFCQAEDDVRLVPQLESPVLQRVGVVRRFEDARAPTMRQYYTGVISAYGVSKLEKREDGTEEEVIHGVVVKHYN</sequence>
<evidence type="ECO:0000313" key="4">
    <source>
        <dbReference type="Proteomes" id="UP000184267"/>
    </source>
</evidence>
<proteinExistence type="predicted"/>
<dbReference type="InterPro" id="IPR026992">
    <property type="entry name" value="DIOX_N"/>
</dbReference>
<dbReference type="SUPFAM" id="SSF51197">
    <property type="entry name" value="Clavaminate synthase-like"/>
    <property type="match status" value="1"/>
</dbReference>
<dbReference type="InterPro" id="IPR027443">
    <property type="entry name" value="IPNS-like_sf"/>
</dbReference>
<dbReference type="STRING" id="154538.A0A1M2V7S3"/>
<evidence type="ECO:0000259" key="1">
    <source>
        <dbReference type="Pfam" id="PF03171"/>
    </source>
</evidence>
<evidence type="ECO:0000313" key="3">
    <source>
        <dbReference type="EMBL" id="OJT03634.1"/>
    </source>
</evidence>
<evidence type="ECO:0000259" key="2">
    <source>
        <dbReference type="Pfam" id="PF14226"/>
    </source>
</evidence>
<name>A0A1M2V7S3_TRAPU</name>
<feature type="domain" description="Isopenicillin N synthase-like Fe(2+) 2OG dioxygenase" evidence="1">
    <location>
        <begin position="207"/>
        <end position="296"/>
    </location>
</feature>
<dbReference type="OrthoDB" id="406156at2759"/>
<protein>
    <submittedName>
        <fullName evidence="3">UPF0676 protein</fullName>
    </submittedName>
</protein>
<comment type="caution">
    <text evidence="3">The sequence shown here is derived from an EMBL/GenBank/DDBJ whole genome shotgun (WGS) entry which is preliminary data.</text>
</comment>
<dbReference type="Proteomes" id="UP000184267">
    <property type="component" value="Unassembled WGS sequence"/>
</dbReference>
<dbReference type="OMA" id="WIKGHTD"/>
<dbReference type="Pfam" id="PF14226">
    <property type="entry name" value="DIOX_N"/>
    <property type="match status" value="1"/>
</dbReference>
<accession>A0A1M2V7S3</accession>
<reference evidence="3 4" key="1">
    <citation type="submission" date="2016-10" db="EMBL/GenBank/DDBJ databases">
        <title>Genome sequence of the basidiomycete white-rot fungus Trametes pubescens.</title>
        <authorList>
            <person name="Makela M.R."/>
            <person name="Granchi Z."/>
            <person name="Peng M."/>
            <person name="De Vries R.P."/>
            <person name="Grigoriev I."/>
            <person name="Riley R."/>
            <person name="Hilden K."/>
        </authorList>
    </citation>
    <scope>NUCLEOTIDE SEQUENCE [LARGE SCALE GENOMIC DNA]</scope>
    <source>
        <strain evidence="3 4">FBCC735</strain>
    </source>
</reference>
<dbReference type="AlphaFoldDB" id="A0A1M2V7S3"/>
<dbReference type="PANTHER" id="PTHR47990">
    <property type="entry name" value="2-OXOGLUTARATE (2OG) AND FE(II)-DEPENDENT OXYGENASE SUPERFAMILY PROTEIN-RELATED"/>
    <property type="match status" value="1"/>
</dbReference>
<feature type="domain" description="Non-haem dioxygenase N-terminal" evidence="2">
    <location>
        <begin position="27"/>
        <end position="134"/>
    </location>
</feature>
<organism evidence="3 4">
    <name type="scientific">Trametes pubescens</name>
    <name type="common">White-rot fungus</name>
    <dbReference type="NCBI Taxonomy" id="154538"/>
    <lineage>
        <taxon>Eukaryota</taxon>
        <taxon>Fungi</taxon>
        <taxon>Dikarya</taxon>
        <taxon>Basidiomycota</taxon>
        <taxon>Agaricomycotina</taxon>
        <taxon>Agaricomycetes</taxon>
        <taxon>Polyporales</taxon>
        <taxon>Polyporaceae</taxon>
        <taxon>Trametes</taxon>
    </lineage>
</organism>
<dbReference type="Gene3D" id="2.60.120.330">
    <property type="entry name" value="B-lactam Antibiotic, Isopenicillin N Synthase, Chain"/>
    <property type="match status" value="1"/>
</dbReference>
<keyword evidence="4" id="KW-1185">Reference proteome</keyword>
<dbReference type="InterPro" id="IPR044861">
    <property type="entry name" value="IPNS-like_FE2OG_OXY"/>
</dbReference>
<dbReference type="InterPro" id="IPR050231">
    <property type="entry name" value="Iron_ascorbate_oxido_reductase"/>
</dbReference>
<dbReference type="Pfam" id="PF03171">
    <property type="entry name" value="2OG-FeII_Oxy"/>
    <property type="match status" value="1"/>
</dbReference>
<dbReference type="EMBL" id="MNAD01001602">
    <property type="protein sequence ID" value="OJT03634.1"/>
    <property type="molecule type" value="Genomic_DNA"/>
</dbReference>
<dbReference type="PRINTS" id="PR00682">
    <property type="entry name" value="IPNSYNTHASE"/>
</dbReference>
<gene>
    <name evidence="3" type="ORF">TRAPUB_5662</name>
</gene>